<evidence type="ECO:0000313" key="3">
    <source>
        <dbReference type="Proteomes" id="UP000177798"/>
    </source>
</evidence>
<dbReference type="KEGG" id="ssl:SS1G_12407"/>
<feature type="region of interest" description="Disordered" evidence="1">
    <location>
        <begin position="1"/>
        <end position="64"/>
    </location>
</feature>
<dbReference type="VEuPathDB" id="FungiDB:sscle_06g054980"/>
<feature type="region of interest" description="Disordered" evidence="1">
    <location>
        <begin position="496"/>
        <end position="546"/>
    </location>
</feature>
<feature type="compositionally biased region" description="Gly residues" evidence="1">
    <location>
        <begin position="430"/>
        <end position="446"/>
    </location>
</feature>
<feature type="compositionally biased region" description="Basic and acidic residues" evidence="1">
    <location>
        <begin position="511"/>
        <end position="546"/>
    </location>
</feature>
<name>A0A1D9Q703_SCLS1</name>
<proteinExistence type="predicted"/>
<dbReference type="RefSeq" id="XP_001586423.1">
    <property type="nucleotide sequence ID" value="XM_001586373.1"/>
</dbReference>
<feature type="compositionally biased region" description="Low complexity" evidence="1">
    <location>
        <begin position="43"/>
        <end position="63"/>
    </location>
</feature>
<gene>
    <name evidence="2" type="ORF">sscle_06g054980</name>
</gene>
<dbReference type="Proteomes" id="UP000177798">
    <property type="component" value="Chromosome 6"/>
</dbReference>
<protein>
    <submittedName>
        <fullName evidence="2">Uncharacterized protein</fullName>
    </submittedName>
</protein>
<dbReference type="OrthoDB" id="3564029at2759"/>
<sequence>MGGTVSVAQQHQGVLQNDLSPSTSSSSSSEADSDVDMDATQDESSSYSISSESGESFAESFAEQQSTKLMIRSSALTESMTSKAERQSQFMEISSMEEMNLIGPQLSPPPSSFSSPFPSPIIKPDLDFDTNLAKDEPLILSATSEYTKPSATLTNFPPLPGHTKEIKKATNDFMPNSPSDLCKPSYRAYKSMCEVFEEKAQMMLIAGNVRGFICCLDSSLETFPLLRAPIMKALENLGKAFDESKKSERALLPLAPLASEYIKNQSISRGGTSSLHTYENWHIHQSSDCKIKHEEEIYPYGFNPKLITIFKKCSKRRLRSERHEKYKVWRERAGKDATHVHRNPILSEDFIKECGGKGYRELEGRIDMCDMRNAAYWEITSRWVGDVYSRKRVNFGLEKEKKLDSSPLRRELRKFQGCWVSEEVMPYGKVGNGNGKESGEMGGELQGVGVRKRRLDRDGDRDGEIDIDIDGQEVEDEQKTYLARMKARRLEICNKEGESGMRSLPMQMQGIRDRENEKKQDKERESRRKERRERRDREKDRERWVNRERSHCGVTQAWIDLGVEMGRVGRWE</sequence>
<dbReference type="EMBL" id="CP017819">
    <property type="protein sequence ID" value="APA10728.1"/>
    <property type="molecule type" value="Genomic_DNA"/>
</dbReference>
<evidence type="ECO:0000256" key="1">
    <source>
        <dbReference type="SAM" id="MobiDB-lite"/>
    </source>
</evidence>
<feature type="compositionally biased region" description="Acidic residues" evidence="1">
    <location>
        <begin position="31"/>
        <end position="41"/>
    </location>
</feature>
<feature type="compositionally biased region" description="Polar residues" evidence="1">
    <location>
        <begin position="1"/>
        <end position="17"/>
    </location>
</feature>
<feature type="compositionally biased region" description="Basic and acidic residues" evidence="1">
    <location>
        <begin position="455"/>
        <end position="464"/>
    </location>
</feature>
<feature type="compositionally biased region" description="Low complexity" evidence="1">
    <location>
        <begin position="18"/>
        <end position="30"/>
    </location>
</feature>
<evidence type="ECO:0000313" key="2">
    <source>
        <dbReference type="EMBL" id="APA10728.1"/>
    </source>
</evidence>
<organism evidence="2 3">
    <name type="scientific">Sclerotinia sclerotiorum (strain ATCC 18683 / 1980 / Ss-1)</name>
    <name type="common">White mold</name>
    <name type="synonym">Whetzelinia sclerotiorum</name>
    <dbReference type="NCBI Taxonomy" id="665079"/>
    <lineage>
        <taxon>Eukaryota</taxon>
        <taxon>Fungi</taxon>
        <taxon>Dikarya</taxon>
        <taxon>Ascomycota</taxon>
        <taxon>Pezizomycotina</taxon>
        <taxon>Leotiomycetes</taxon>
        <taxon>Helotiales</taxon>
        <taxon>Sclerotiniaceae</taxon>
        <taxon>Sclerotinia</taxon>
    </lineage>
</organism>
<feature type="region of interest" description="Disordered" evidence="1">
    <location>
        <begin position="430"/>
        <end position="470"/>
    </location>
</feature>
<dbReference type="AlphaFoldDB" id="A0A1D9Q703"/>
<reference evidence="3" key="1">
    <citation type="journal article" date="2017" name="Genome Biol. Evol.">
        <title>The complete genome sequence of the phytopathogenic fungus Sclerotinia sclerotiorum reveals insights into the genome architecture of broad host range pathogens.</title>
        <authorList>
            <person name="Derbyshire M."/>
            <person name="Denton-Giles M."/>
            <person name="Hegedus D."/>
            <person name="Seifbarghy S."/>
            <person name="Rollins J."/>
            <person name="van Kan J."/>
            <person name="Seidl M.F."/>
            <person name="Faino L."/>
            <person name="Mbengue M."/>
            <person name="Navaud O."/>
            <person name="Raffaele S."/>
            <person name="Hammond-Kosack K."/>
            <person name="Heard S."/>
            <person name="Oliver R."/>
        </authorList>
    </citation>
    <scope>NUCLEOTIDE SEQUENCE [LARGE SCALE GENOMIC DNA]</scope>
    <source>
        <strain evidence="3">ATCC 18683 / 1980 / Ss-1</strain>
    </source>
</reference>
<accession>A0A1D9Q703</accession>